<gene>
    <name evidence="3" type="ORF">B0T25DRAFT_521265</name>
</gene>
<organism evidence="3 4">
    <name type="scientific">Lasiosphaeria hispida</name>
    <dbReference type="NCBI Taxonomy" id="260671"/>
    <lineage>
        <taxon>Eukaryota</taxon>
        <taxon>Fungi</taxon>
        <taxon>Dikarya</taxon>
        <taxon>Ascomycota</taxon>
        <taxon>Pezizomycotina</taxon>
        <taxon>Sordariomycetes</taxon>
        <taxon>Sordariomycetidae</taxon>
        <taxon>Sordariales</taxon>
        <taxon>Lasiosphaeriaceae</taxon>
        <taxon>Lasiosphaeria</taxon>
    </lineage>
</organism>
<evidence type="ECO:0000256" key="1">
    <source>
        <dbReference type="SAM" id="MobiDB-lite"/>
    </source>
</evidence>
<reference evidence="3" key="1">
    <citation type="journal article" date="2023" name="Mol. Phylogenet. Evol.">
        <title>Genome-scale phylogeny and comparative genomics of the fungal order Sordariales.</title>
        <authorList>
            <person name="Hensen N."/>
            <person name="Bonometti L."/>
            <person name="Westerberg I."/>
            <person name="Brannstrom I.O."/>
            <person name="Guillou S."/>
            <person name="Cros-Aarteil S."/>
            <person name="Calhoun S."/>
            <person name="Haridas S."/>
            <person name="Kuo A."/>
            <person name="Mondo S."/>
            <person name="Pangilinan J."/>
            <person name="Riley R."/>
            <person name="LaButti K."/>
            <person name="Andreopoulos B."/>
            <person name="Lipzen A."/>
            <person name="Chen C."/>
            <person name="Yan M."/>
            <person name="Daum C."/>
            <person name="Ng V."/>
            <person name="Clum A."/>
            <person name="Steindorff A."/>
            <person name="Ohm R.A."/>
            <person name="Martin F."/>
            <person name="Silar P."/>
            <person name="Natvig D.O."/>
            <person name="Lalanne C."/>
            <person name="Gautier V."/>
            <person name="Ament-Velasquez S.L."/>
            <person name="Kruys A."/>
            <person name="Hutchinson M.I."/>
            <person name="Powell A.J."/>
            <person name="Barry K."/>
            <person name="Miller A.N."/>
            <person name="Grigoriev I.V."/>
            <person name="Debuchy R."/>
            <person name="Gladieux P."/>
            <person name="Hiltunen Thoren M."/>
            <person name="Johannesson H."/>
        </authorList>
    </citation>
    <scope>NUCLEOTIDE SEQUENCE</scope>
    <source>
        <strain evidence="3">CBS 955.72</strain>
    </source>
</reference>
<proteinExistence type="predicted"/>
<evidence type="ECO:0000256" key="2">
    <source>
        <dbReference type="SAM" id="SignalP"/>
    </source>
</evidence>
<feature type="region of interest" description="Disordered" evidence="1">
    <location>
        <begin position="66"/>
        <end position="104"/>
    </location>
</feature>
<feature type="chain" id="PRO_5042618792" description="Secreted protein" evidence="2">
    <location>
        <begin position="18"/>
        <end position="124"/>
    </location>
</feature>
<name>A0AAJ0HCZ5_9PEZI</name>
<evidence type="ECO:0008006" key="5">
    <source>
        <dbReference type="Google" id="ProtNLM"/>
    </source>
</evidence>
<keyword evidence="2" id="KW-0732">Signal</keyword>
<keyword evidence="4" id="KW-1185">Reference proteome</keyword>
<evidence type="ECO:0000313" key="4">
    <source>
        <dbReference type="Proteomes" id="UP001275084"/>
    </source>
</evidence>
<feature type="compositionally biased region" description="Low complexity" evidence="1">
    <location>
        <begin position="72"/>
        <end position="84"/>
    </location>
</feature>
<dbReference type="EMBL" id="JAUIQD010000006">
    <property type="protein sequence ID" value="KAK3346964.1"/>
    <property type="molecule type" value="Genomic_DNA"/>
</dbReference>
<protein>
    <recommendedName>
        <fullName evidence="5">Secreted protein</fullName>
    </recommendedName>
</protein>
<feature type="signal peptide" evidence="2">
    <location>
        <begin position="1"/>
        <end position="17"/>
    </location>
</feature>
<dbReference type="Proteomes" id="UP001275084">
    <property type="component" value="Unassembled WGS sequence"/>
</dbReference>
<evidence type="ECO:0000313" key="3">
    <source>
        <dbReference type="EMBL" id="KAK3346964.1"/>
    </source>
</evidence>
<dbReference type="AlphaFoldDB" id="A0AAJ0HCZ5"/>
<comment type="caution">
    <text evidence="3">The sequence shown here is derived from an EMBL/GenBank/DDBJ whole genome shotgun (WGS) entry which is preliminary data.</text>
</comment>
<sequence>MIRILLLLALFAGFAGSGLLREFCPWPDSTCVPASLGGDATTVSSGSSASHLPCVCTVTSTQWIAPSPPPTSLLLTPPLSLPTTATPPPAPDSGSDGDRDGRWQDFFRPYLDKLMGVVGPTRLD</sequence>
<reference evidence="3" key="2">
    <citation type="submission" date="2023-06" db="EMBL/GenBank/DDBJ databases">
        <authorList>
            <consortium name="Lawrence Berkeley National Laboratory"/>
            <person name="Haridas S."/>
            <person name="Hensen N."/>
            <person name="Bonometti L."/>
            <person name="Westerberg I."/>
            <person name="Brannstrom I.O."/>
            <person name="Guillou S."/>
            <person name="Cros-Aarteil S."/>
            <person name="Calhoun S."/>
            <person name="Kuo A."/>
            <person name="Mondo S."/>
            <person name="Pangilinan J."/>
            <person name="Riley R."/>
            <person name="Labutti K."/>
            <person name="Andreopoulos B."/>
            <person name="Lipzen A."/>
            <person name="Chen C."/>
            <person name="Yanf M."/>
            <person name="Daum C."/>
            <person name="Ng V."/>
            <person name="Clum A."/>
            <person name="Steindorff A."/>
            <person name="Ohm R."/>
            <person name="Martin F."/>
            <person name="Silar P."/>
            <person name="Natvig D."/>
            <person name="Lalanne C."/>
            <person name="Gautier V."/>
            <person name="Ament-Velasquez S.L."/>
            <person name="Kruys A."/>
            <person name="Hutchinson M.I."/>
            <person name="Powell A.J."/>
            <person name="Barry K."/>
            <person name="Miller A.N."/>
            <person name="Grigoriev I.V."/>
            <person name="Debuchy R."/>
            <person name="Gladieux P."/>
            <person name="Thoren M.H."/>
            <person name="Johannesson H."/>
        </authorList>
    </citation>
    <scope>NUCLEOTIDE SEQUENCE</scope>
    <source>
        <strain evidence="3">CBS 955.72</strain>
    </source>
</reference>
<accession>A0AAJ0HCZ5</accession>